<organism evidence="10 11">
    <name type="scientific">Nocardia tenerifensis</name>
    <dbReference type="NCBI Taxonomy" id="228006"/>
    <lineage>
        <taxon>Bacteria</taxon>
        <taxon>Bacillati</taxon>
        <taxon>Actinomycetota</taxon>
        <taxon>Actinomycetes</taxon>
        <taxon>Mycobacteriales</taxon>
        <taxon>Nocardiaceae</taxon>
        <taxon>Nocardia</taxon>
    </lineage>
</organism>
<name>A0A318JJV5_9NOCA</name>
<reference evidence="10 11" key="1">
    <citation type="submission" date="2018-05" db="EMBL/GenBank/DDBJ databases">
        <title>Genomic Encyclopedia of Type Strains, Phase IV (KMG-IV): sequencing the most valuable type-strain genomes for metagenomic binning, comparative biology and taxonomic classification.</title>
        <authorList>
            <person name="Goeker M."/>
        </authorList>
    </citation>
    <scope>NUCLEOTIDE SEQUENCE [LARGE SCALE GENOMIC DNA]</scope>
    <source>
        <strain evidence="10 11">DSM 44704</strain>
    </source>
</reference>
<proteinExistence type="predicted"/>
<dbReference type="Pfam" id="PF13231">
    <property type="entry name" value="PMT_2"/>
    <property type="match status" value="1"/>
</dbReference>
<evidence type="ECO:0000313" key="11">
    <source>
        <dbReference type="Proteomes" id="UP000247569"/>
    </source>
</evidence>
<feature type="transmembrane region" description="Helical" evidence="8">
    <location>
        <begin position="261"/>
        <end position="281"/>
    </location>
</feature>
<dbReference type="PANTHER" id="PTHR33908">
    <property type="entry name" value="MANNOSYLTRANSFERASE YKCB-RELATED"/>
    <property type="match status" value="1"/>
</dbReference>
<dbReference type="InterPro" id="IPR038731">
    <property type="entry name" value="RgtA/B/C-like"/>
</dbReference>
<comment type="subcellular location">
    <subcellularLocation>
        <location evidence="1">Cell membrane</location>
        <topology evidence="1">Multi-pass membrane protein</topology>
    </subcellularLocation>
</comment>
<evidence type="ECO:0000259" key="9">
    <source>
        <dbReference type="Pfam" id="PF13231"/>
    </source>
</evidence>
<keyword evidence="4 10" id="KW-0808">Transferase</keyword>
<evidence type="ECO:0000256" key="8">
    <source>
        <dbReference type="SAM" id="Phobius"/>
    </source>
</evidence>
<comment type="caution">
    <text evidence="10">The sequence shown here is derived from an EMBL/GenBank/DDBJ whole genome shotgun (WGS) entry which is preliminary data.</text>
</comment>
<feature type="transmembrane region" description="Helical" evidence="8">
    <location>
        <begin position="184"/>
        <end position="200"/>
    </location>
</feature>
<feature type="transmembrane region" description="Helical" evidence="8">
    <location>
        <begin position="311"/>
        <end position="328"/>
    </location>
</feature>
<keyword evidence="6 8" id="KW-1133">Transmembrane helix</keyword>
<dbReference type="InterPro" id="IPR050297">
    <property type="entry name" value="LipidA_mod_glycosyltrf_83"/>
</dbReference>
<feature type="transmembrane region" description="Helical" evidence="8">
    <location>
        <begin position="288"/>
        <end position="305"/>
    </location>
</feature>
<feature type="transmembrane region" description="Helical" evidence="8">
    <location>
        <begin position="122"/>
        <end position="145"/>
    </location>
</feature>
<feature type="transmembrane region" description="Helical" evidence="8">
    <location>
        <begin position="212"/>
        <end position="231"/>
    </location>
</feature>
<keyword evidence="7 8" id="KW-0472">Membrane</keyword>
<keyword evidence="2" id="KW-1003">Cell membrane</keyword>
<evidence type="ECO:0000256" key="6">
    <source>
        <dbReference type="ARBA" id="ARBA00022989"/>
    </source>
</evidence>
<dbReference type="PANTHER" id="PTHR33908:SF11">
    <property type="entry name" value="MEMBRANE PROTEIN"/>
    <property type="match status" value="1"/>
</dbReference>
<dbReference type="EMBL" id="QJKF01000037">
    <property type="protein sequence ID" value="PXX52168.1"/>
    <property type="molecule type" value="Genomic_DNA"/>
</dbReference>
<dbReference type="GO" id="GO:0009103">
    <property type="term" value="P:lipopolysaccharide biosynthetic process"/>
    <property type="evidence" value="ECO:0007669"/>
    <property type="project" value="UniProtKB-ARBA"/>
</dbReference>
<sequence length="519" mass="54503">MIARADAVADRSGVESAAGPPRFATLPVAVIAAVTGFILIARSTRYDYFGDELYFLAAGRRPAAGYVDQGPLIPSVARAVDVLAPDSLVALRLPSIVLTVGGVVVAAALAREFGGRAGAQSLASLAYAVCPFAITQAATLSTFAFDATLSATVLWLVVAWVRARRDGVLLAAAAVAAVDLQVKLLVPVVLAGIVLGAAVFGPRRSTRRRTPLLVALIVAVAAAPSLAWQAAHGWPQVAMGRVIRAEQSAATGGALGLPVQFALLAGLLGTVLTVCGLWGLLRRPSLAEYRFLTVVALVLVGFVVLSGGRPYYLAALLPVLFAAGAVTAQDAVRRGWRRGGEMALAAVSLAIALGVIMALPQPISRLHEPTSSPRELYTRLRLFGTTGWPELLTAVSGAYAQLDPAERGRTVIVTQTYWQAAAIDQLGAHLPPVYSPNRGFAYFGTPPDSATTVLYVTAGDAEPVLRPMFSSLRVLSRADDPLGFPGISRSVTVWRGDDPTRSWSEIWSARTTLALDTGR</sequence>
<evidence type="ECO:0000313" key="10">
    <source>
        <dbReference type="EMBL" id="PXX52168.1"/>
    </source>
</evidence>
<keyword evidence="11" id="KW-1185">Reference proteome</keyword>
<feature type="domain" description="Glycosyltransferase RgtA/B/C/D-like" evidence="9">
    <location>
        <begin position="68"/>
        <end position="228"/>
    </location>
</feature>
<evidence type="ECO:0000256" key="4">
    <source>
        <dbReference type="ARBA" id="ARBA00022679"/>
    </source>
</evidence>
<feature type="transmembrane region" description="Helical" evidence="8">
    <location>
        <begin position="21"/>
        <end position="41"/>
    </location>
</feature>
<evidence type="ECO:0000256" key="3">
    <source>
        <dbReference type="ARBA" id="ARBA00022676"/>
    </source>
</evidence>
<accession>A0A318JJV5</accession>
<gene>
    <name evidence="10" type="ORF">DFR70_1373</name>
</gene>
<feature type="transmembrane region" description="Helical" evidence="8">
    <location>
        <begin position="89"/>
        <end position="110"/>
    </location>
</feature>
<keyword evidence="3" id="KW-0328">Glycosyltransferase</keyword>
<dbReference type="Proteomes" id="UP000247569">
    <property type="component" value="Unassembled WGS sequence"/>
</dbReference>
<protein>
    <submittedName>
        <fullName evidence="10">4-amino-4-deoxy-L-arabinose transferase-like glycosyltransferase</fullName>
    </submittedName>
</protein>
<evidence type="ECO:0000256" key="2">
    <source>
        <dbReference type="ARBA" id="ARBA00022475"/>
    </source>
</evidence>
<dbReference type="AlphaFoldDB" id="A0A318JJV5"/>
<dbReference type="GO" id="GO:0005886">
    <property type="term" value="C:plasma membrane"/>
    <property type="evidence" value="ECO:0007669"/>
    <property type="project" value="UniProtKB-SubCell"/>
</dbReference>
<keyword evidence="5 8" id="KW-0812">Transmembrane</keyword>
<evidence type="ECO:0000256" key="5">
    <source>
        <dbReference type="ARBA" id="ARBA00022692"/>
    </source>
</evidence>
<dbReference type="GO" id="GO:0016763">
    <property type="term" value="F:pentosyltransferase activity"/>
    <property type="evidence" value="ECO:0007669"/>
    <property type="project" value="TreeGrafter"/>
</dbReference>
<dbReference type="RefSeq" id="WP_051187494.1">
    <property type="nucleotide sequence ID" value="NZ_QJKF01000037.1"/>
</dbReference>
<evidence type="ECO:0000256" key="7">
    <source>
        <dbReference type="ARBA" id="ARBA00023136"/>
    </source>
</evidence>
<evidence type="ECO:0000256" key="1">
    <source>
        <dbReference type="ARBA" id="ARBA00004651"/>
    </source>
</evidence>
<feature type="transmembrane region" description="Helical" evidence="8">
    <location>
        <begin position="340"/>
        <end position="359"/>
    </location>
</feature>